<organism evidence="4 5">
    <name type="scientific">Piptocephalis cylindrospora</name>
    <dbReference type="NCBI Taxonomy" id="1907219"/>
    <lineage>
        <taxon>Eukaryota</taxon>
        <taxon>Fungi</taxon>
        <taxon>Fungi incertae sedis</taxon>
        <taxon>Zoopagomycota</taxon>
        <taxon>Zoopagomycotina</taxon>
        <taxon>Zoopagomycetes</taxon>
        <taxon>Zoopagales</taxon>
        <taxon>Piptocephalidaceae</taxon>
        <taxon>Piptocephalis</taxon>
    </lineage>
</organism>
<evidence type="ECO:0000256" key="3">
    <source>
        <dbReference type="RuleBase" id="RU362118"/>
    </source>
</evidence>
<feature type="non-terminal residue" evidence="4">
    <location>
        <position position="446"/>
    </location>
</feature>
<dbReference type="InterPro" id="IPR015421">
    <property type="entry name" value="PyrdxlP-dep_Trfase_major"/>
</dbReference>
<protein>
    <submittedName>
        <fullName evidence="4">Pyridoxal phosphate-dependent transferase</fullName>
    </submittedName>
</protein>
<dbReference type="GO" id="GO:0019346">
    <property type="term" value="P:transsulfuration"/>
    <property type="evidence" value="ECO:0007669"/>
    <property type="project" value="InterPro"/>
</dbReference>
<dbReference type="Gene3D" id="3.40.640.10">
    <property type="entry name" value="Type I PLP-dependent aspartate aminotransferase-like (Major domain)"/>
    <property type="match status" value="1"/>
</dbReference>
<dbReference type="InterPro" id="IPR000277">
    <property type="entry name" value="Cys/Met-Metab_PyrdxlP-dep_enz"/>
</dbReference>
<reference evidence="5" key="1">
    <citation type="journal article" date="2018" name="Nat. Microbiol.">
        <title>Leveraging single-cell genomics to expand the fungal tree of life.</title>
        <authorList>
            <person name="Ahrendt S.R."/>
            <person name="Quandt C.A."/>
            <person name="Ciobanu D."/>
            <person name="Clum A."/>
            <person name="Salamov A."/>
            <person name="Andreopoulos B."/>
            <person name="Cheng J.F."/>
            <person name="Woyke T."/>
            <person name="Pelin A."/>
            <person name="Henrissat B."/>
            <person name="Reynolds N.K."/>
            <person name="Benny G.L."/>
            <person name="Smith M.E."/>
            <person name="James T.Y."/>
            <person name="Grigoriev I.V."/>
        </authorList>
    </citation>
    <scope>NUCLEOTIDE SEQUENCE [LARGE SCALE GENOMIC DNA]</scope>
</reference>
<accession>A0A4P9Y4E1</accession>
<dbReference type="OrthoDB" id="10047078at2759"/>
<dbReference type="SUPFAM" id="SSF53383">
    <property type="entry name" value="PLP-dependent transferases"/>
    <property type="match status" value="1"/>
</dbReference>
<keyword evidence="4" id="KW-0808">Transferase</keyword>
<sequence>MPPPFTPIPIGSAIPPNTAHAVSVSLPSWKATVGYEEGDPAVVSRMKCGYPRFFLHPLVVELSRVCEESFGSPEEACLLFASRAVVRRCQDFLENYASVPSRAVEWRVNPASGPLDPEEEVSLRPLTLSILFFPISDWSVAKSYWQHTGEGISSRLAHHCLRLLSSLQEEDRWVSHVEQHPLGRLGKRTDLAPPAPAPSTEDQDTYIEERFGRNMDRERAEEAKAVLRHRIAQLASPTCSDSHVFLYPCGMAAIFHAHRLLRLLHPERKSVCLGFPYTDTLKILQKWGPGCVHLPRGDEADLARLTQLLEEKPPILGVFCEFPSNPMLTSVDLARVRHLADIYGFALVVDDTVGAGGENVDVLPWADVVVSSLTKTFSGESNVMGGSLMIRPKSNWAQALLNLQGQEYEDLLWDEDAIFLERNSRAFQSRLAQVNVSTEALVDFLR</sequence>
<dbReference type="Proteomes" id="UP000267251">
    <property type="component" value="Unassembled WGS sequence"/>
</dbReference>
<dbReference type="InterPro" id="IPR015424">
    <property type="entry name" value="PyrdxlP-dep_Trfase"/>
</dbReference>
<evidence type="ECO:0000313" key="5">
    <source>
        <dbReference type="Proteomes" id="UP000267251"/>
    </source>
</evidence>
<dbReference type="PANTHER" id="PTHR42699:SF1">
    <property type="entry name" value="CYSTATHIONINE GAMMA-SYNTHASE-RELATED"/>
    <property type="match status" value="1"/>
</dbReference>
<keyword evidence="5" id="KW-1185">Reference proteome</keyword>
<dbReference type="InterPro" id="IPR051750">
    <property type="entry name" value="Trans-sulfuration_enzymes"/>
</dbReference>
<proteinExistence type="inferred from homology"/>
<dbReference type="GO" id="GO:0030170">
    <property type="term" value="F:pyridoxal phosphate binding"/>
    <property type="evidence" value="ECO:0007669"/>
    <property type="project" value="InterPro"/>
</dbReference>
<comment type="cofactor">
    <cofactor evidence="1 3">
        <name>pyridoxal 5'-phosphate</name>
        <dbReference type="ChEBI" id="CHEBI:597326"/>
    </cofactor>
</comment>
<dbReference type="PANTHER" id="PTHR42699">
    <property type="match status" value="1"/>
</dbReference>
<keyword evidence="2 3" id="KW-0663">Pyridoxal phosphate</keyword>
<evidence type="ECO:0000313" key="4">
    <source>
        <dbReference type="EMBL" id="RKP13848.1"/>
    </source>
</evidence>
<dbReference type="EMBL" id="KZ987933">
    <property type="protein sequence ID" value="RKP13848.1"/>
    <property type="molecule type" value="Genomic_DNA"/>
</dbReference>
<comment type="similarity">
    <text evidence="3">Belongs to the trans-sulfuration enzymes family.</text>
</comment>
<dbReference type="AlphaFoldDB" id="A0A4P9Y4E1"/>
<dbReference type="Pfam" id="PF01053">
    <property type="entry name" value="Cys_Met_Meta_PP"/>
    <property type="match status" value="1"/>
</dbReference>
<name>A0A4P9Y4E1_9FUNG</name>
<evidence type="ECO:0000256" key="1">
    <source>
        <dbReference type="ARBA" id="ARBA00001933"/>
    </source>
</evidence>
<dbReference type="GO" id="GO:0003962">
    <property type="term" value="F:cystathionine gamma-synthase activity"/>
    <property type="evidence" value="ECO:0007669"/>
    <property type="project" value="TreeGrafter"/>
</dbReference>
<evidence type="ECO:0000256" key="2">
    <source>
        <dbReference type="ARBA" id="ARBA00022898"/>
    </source>
</evidence>
<gene>
    <name evidence="4" type="ORF">BJ684DRAFT_9496</name>
</gene>